<feature type="region of interest" description="Disordered" evidence="1">
    <location>
        <begin position="620"/>
        <end position="640"/>
    </location>
</feature>
<dbReference type="AlphaFoldDB" id="A0AAD2HWT5"/>
<feature type="region of interest" description="Disordered" evidence="1">
    <location>
        <begin position="201"/>
        <end position="221"/>
    </location>
</feature>
<comment type="caution">
    <text evidence="2">The sequence shown here is derived from an EMBL/GenBank/DDBJ whole genome shotgun (WGS) entry which is preliminary data.</text>
</comment>
<feature type="compositionally biased region" description="Basic and acidic residues" evidence="1">
    <location>
        <begin position="286"/>
        <end position="296"/>
    </location>
</feature>
<sequence>MRRLRSPVFPLMRLNVIESGNPALKAFPEQTHAHLSIDIASSWVSSLGYQLFLLDNGSIETSATLDLESATMGQLQAYRNFILGPDSNLLHTTLFSFEHCSTWINPRPFALFLNQQDDFQRLRSFAASESRPHSRASSFYDLASASNSHASLVPSSRPVSSMSIRSDFSDLDTDVDARSESGVSARSFQLGSDLDCAISPVQNDSVGDLNAPQPRRKTIRPRRDDPSIRITTYKSVNRLIPISVVPRTWDVPNPAESAAYLFHASTEEDQSLLTNDDGTVKDLGQHIRKEDQDSWDTKSSGHKTDAGDTGVAQLLSESPHLAVRCRRLTMHCNGLDSCALFDTGLVDNCVRYAANPDDTHALWAPQLHDNQEEAASYLAALARYYRQIHELRCKAECSGAPKLVRLSGVSAIILATTLDPGLIYFQGRVFNGHSHFVGCSGFRAGEDHRYSTIPSHIDAEMLQHALDNGGQLPTLVTVKDKCSFTSNPRFGVKQCNYSHIINGVITQPGMIERKCPVKMTILVPTESEKRAAPELAFKAIIYFSGPHNHPAWPISKLGSQEKRLLASAIRTVGIRGLTASQLLNTPSTGDVFGSAALGTVSTALLNNRYIRGEISSERRQNFPRGTGWEGESLSGRVCTR</sequence>
<evidence type="ECO:0000256" key="1">
    <source>
        <dbReference type="SAM" id="MobiDB-lite"/>
    </source>
</evidence>
<gene>
    <name evidence="2" type="ORF">MYCIT1_LOCUS33747</name>
</gene>
<evidence type="ECO:0000313" key="2">
    <source>
        <dbReference type="EMBL" id="CAK5282198.1"/>
    </source>
</evidence>
<keyword evidence="3" id="KW-1185">Reference proteome</keyword>
<feature type="region of interest" description="Disordered" evidence="1">
    <location>
        <begin position="286"/>
        <end position="308"/>
    </location>
</feature>
<proteinExistence type="predicted"/>
<protein>
    <submittedName>
        <fullName evidence="2">Uncharacterized protein</fullName>
    </submittedName>
</protein>
<evidence type="ECO:0000313" key="3">
    <source>
        <dbReference type="Proteomes" id="UP001295794"/>
    </source>
</evidence>
<dbReference type="EMBL" id="CAVNYO010000448">
    <property type="protein sequence ID" value="CAK5282198.1"/>
    <property type="molecule type" value="Genomic_DNA"/>
</dbReference>
<accession>A0AAD2HWT5</accession>
<dbReference type="Proteomes" id="UP001295794">
    <property type="component" value="Unassembled WGS sequence"/>
</dbReference>
<reference evidence="2" key="1">
    <citation type="submission" date="2023-11" db="EMBL/GenBank/DDBJ databases">
        <authorList>
            <person name="De Vega J J."/>
            <person name="De Vega J J."/>
        </authorList>
    </citation>
    <scope>NUCLEOTIDE SEQUENCE</scope>
</reference>
<organism evidence="2 3">
    <name type="scientific">Mycena citricolor</name>
    <dbReference type="NCBI Taxonomy" id="2018698"/>
    <lineage>
        <taxon>Eukaryota</taxon>
        <taxon>Fungi</taxon>
        <taxon>Dikarya</taxon>
        <taxon>Basidiomycota</taxon>
        <taxon>Agaricomycotina</taxon>
        <taxon>Agaricomycetes</taxon>
        <taxon>Agaricomycetidae</taxon>
        <taxon>Agaricales</taxon>
        <taxon>Marasmiineae</taxon>
        <taxon>Mycenaceae</taxon>
        <taxon>Mycena</taxon>
    </lineage>
</organism>
<name>A0AAD2HWT5_9AGAR</name>